<organism evidence="8 9">
    <name type="scientific">SAR86 cluster bacterium</name>
    <dbReference type="NCBI Taxonomy" id="2030880"/>
    <lineage>
        <taxon>Bacteria</taxon>
        <taxon>Pseudomonadati</taxon>
        <taxon>Pseudomonadota</taxon>
        <taxon>Gammaproteobacteria</taxon>
        <taxon>SAR86 cluster</taxon>
    </lineage>
</organism>
<dbReference type="CDD" id="cd07185">
    <property type="entry name" value="OmpA_C-like"/>
    <property type="match status" value="1"/>
</dbReference>
<comment type="subcellular location">
    <subcellularLocation>
        <location evidence="1">Cell outer membrane</location>
    </subcellularLocation>
</comment>
<dbReference type="Proteomes" id="UP000315782">
    <property type="component" value="Unassembled WGS sequence"/>
</dbReference>
<evidence type="ECO:0000256" key="1">
    <source>
        <dbReference type="ARBA" id="ARBA00004442"/>
    </source>
</evidence>
<evidence type="ECO:0000313" key="9">
    <source>
        <dbReference type="Proteomes" id="UP000315782"/>
    </source>
</evidence>
<keyword evidence="2" id="KW-0132">Cell division</keyword>
<evidence type="ECO:0000256" key="3">
    <source>
        <dbReference type="ARBA" id="ARBA00023136"/>
    </source>
</evidence>
<dbReference type="EMBL" id="SHBI01000023">
    <property type="protein sequence ID" value="RZO20164.1"/>
    <property type="molecule type" value="Genomic_DNA"/>
</dbReference>
<dbReference type="PROSITE" id="PS51123">
    <property type="entry name" value="OMPA_2"/>
    <property type="match status" value="1"/>
</dbReference>
<protein>
    <submittedName>
        <fullName evidence="8">Peptidoglycan-associated lipoprotein Pal</fullName>
    </submittedName>
</protein>
<dbReference type="Gene3D" id="3.30.1330.60">
    <property type="entry name" value="OmpA-like domain"/>
    <property type="match status" value="1"/>
</dbReference>
<keyword evidence="8" id="KW-0449">Lipoprotein</keyword>
<gene>
    <name evidence="8" type="primary">pal</name>
    <name evidence="8" type="ORF">EVA96_03155</name>
</gene>
<dbReference type="PANTHER" id="PTHR30329:SF21">
    <property type="entry name" value="LIPOPROTEIN YIAD-RELATED"/>
    <property type="match status" value="1"/>
</dbReference>
<keyword evidence="4" id="KW-0998">Cell outer membrane</keyword>
<proteinExistence type="predicted"/>
<dbReference type="InterPro" id="IPR050330">
    <property type="entry name" value="Bact_OuterMem_StrucFunc"/>
</dbReference>
<keyword evidence="5" id="KW-0131">Cell cycle</keyword>
<comment type="caution">
    <text evidence="8">The sequence shown here is derived from an EMBL/GenBank/DDBJ whole genome shotgun (WGS) entry which is preliminary data.</text>
</comment>
<sequence>MINIKNVLNKNFFSPFVFLILLNSCSSMNVTEESVYDGGIQTVEASVKDNTSLNYETKAILANATVYFEFDSFKLSSKSIQTLRSAVTAMKENSSIKITISGHADERGTREYNLALGQRRAESVRDYLAVNGVSKSRVLVKSYGEERLIAEGSDESSHSKNRRAEIN</sequence>
<dbReference type="PRINTS" id="PR01023">
    <property type="entry name" value="NAFLGMOTY"/>
</dbReference>
<dbReference type="PROSITE" id="PS01068">
    <property type="entry name" value="OMPA_1"/>
    <property type="match status" value="1"/>
</dbReference>
<feature type="domain" description="OmpA-like" evidence="7">
    <location>
        <begin position="55"/>
        <end position="167"/>
    </location>
</feature>
<dbReference type="Pfam" id="PF00691">
    <property type="entry name" value="OmpA"/>
    <property type="match status" value="1"/>
</dbReference>
<dbReference type="PRINTS" id="PR01021">
    <property type="entry name" value="OMPADOMAIN"/>
</dbReference>
<dbReference type="InterPro" id="IPR006665">
    <property type="entry name" value="OmpA-like"/>
</dbReference>
<dbReference type="NCBIfam" id="TIGR02802">
    <property type="entry name" value="Pal_lipo"/>
    <property type="match status" value="1"/>
</dbReference>
<dbReference type="PANTHER" id="PTHR30329">
    <property type="entry name" value="STATOR ELEMENT OF FLAGELLAR MOTOR COMPLEX"/>
    <property type="match status" value="1"/>
</dbReference>
<reference evidence="8 9" key="1">
    <citation type="submission" date="2019-02" db="EMBL/GenBank/DDBJ databases">
        <title>Prokaryotic population dynamics and viral predation in marine succession experiment using metagenomics: the confinement effect.</title>
        <authorList>
            <person name="Haro-Moreno J.M."/>
            <person name="Rodriguez-Valera F."/>
            <person name="Lopez-Perez M."/>
        </authorList>
    </citation>
    <scope>NUCLEOTIDE SEQUENCE [LARGE SCALE GENOMIC DNA]</scope>
    <source>
        <strain evidence="8">MED-G163</strain>
    </source>
</reference>
<evidence type="ECO:0000259" key="7">
    <source>
        <dbReference type="PROSITE" id="PS51123"/>
    </source>
</evidence>
<dbReference type="GO" id="GO:0051301">
    <property type="term" value="P:cell division"/>
    <property type="evidence" value="ECO:0007669"/>
    <property type="project" value="UniProtKB-KW"/>
</dbReference>
<name>A0A520MG17_9GAMM</name>
<keyword evidence="3 6" id="KW-0472">Membrane</keyword>
<accession>A0A520MG17</accession>
<evidence type="ECO:0000313" key="8">
    <source>
        <dbReference type="EMBL" id="RZO20164.1"/>
    </source>
</evidence>
<dbReference type="InterPro" id="IPR006664">
    <property type="entry name" value="OMP_bac"/>
</dbReference>
<dbReference type="InterPro" id="IPR036737">
    <property type="entry name" value="OmpA-like_sf"/>
</dbReference>
<evidence type="ECO:0000256" key="2">
    <source>
        <dbReference type="ARBA" id="ARBA00022618"/>
    </source>
</evidence>
<dbReference type="SUPFAM" id="SSF103088">
    <property type="entry name" value="OmpA-like"/>
    <property type="match status" value="1"/>
</dbReference>
<dbReference type="InterPro" id="IPR014169">
    <property type="entry name" value="Pal_lipo_C"/>
</dbReference>
<dbReference type="GO" id="GO:0009279">
    <property type="term" value="C:cell outer membrane"/>
    <property type="evidence" value="ECO:0007669"/>
    <property type="project" value="UniProtKB-SubCell"/>
</dbReference>
<evidence type="ECO:0000256" key="6">
    <source>
        <dbReference type="PROSITE-ProRule" id="PRU00473"/>
    </source>
</evidence>
<evidence type="ECO:0000256" key="5">
    <source>
        <dbReference type="ARBA" id="ARBA00023306"/>
    </source>
</evidence>
<dbReference type="InterPro" id="IPR006690">
    <property type="entry name" value="OMPA-like_CS"/>
</dbReference>
<dbReference type="AlphaFoldDB" id="A0A520MG17"/>
<evidence type="ECO:0000256" key="4">
    <source>
        <dbReference type="ARBA" id="ARBA00023237"/>
    </source>
</evidence>